<dbReference type="SUPFAM" id="SSF53850">
    <property type="entry name" value="Periplasmic binding protein-like II"/>
    <property type="match status" value="1"/>
</dbReference>
<sequence length="84" mass="9673">MPTRIVTNNIDVIADGVRQGLGIGRLVETIHAQLPDQENFIPVMQQYCRRDMAGYLYFPQNSQRVKRIRVLIDFLVSAQERVAE</sequence>
<dbReference type="Proteomes" id="UP000315344">
    <property type="component" value="Unassembled WGS sequence"/>
</dbReference>
<evidence type="ECO:0008006" key="3">
    <source>
        <dbReference type="Google" id="ProtNLM"/>
    </source>
</evidence>
<evidence type="ECO:0000313" key="1">
    <source>
        <dbReference type="EMBL" id="TKW67358.1"/>
    </source>
</evidence>
<gene>
    <name evidence="1" type="ORF">DI616_06840</name>
</gene>
<organism evidence="1 2">
    <name type="scientific">Paracoccus denitrificans</name>
    <dbReference type="NCBI Taxonomy" id="266"/>
    <lineage>
        <taxon>Bacteria</taxon>
        <taxon>Pseudomonadati</taxon>
        <taxon>Pseudomonadota</taxon>
        <taxon>Alphaproteobacteria</taxon>
        <taxon>Rhodobacterales</taxon>
        <taxon>Paracoccaceae</taxon>
        <taxon>Paracoccus</taxon>
    </lineage>
</organism>
<dbReference type="EMBL" id="VAFL01000004">
    <property type="protein sequence ID" value="TKW67358.1"/>
    <property type="molecule type" value="Genomic_DNA"/>
</dbReference>
<dbReference type="AlphaFoldDB" id="A0A533ICK2"/>
<accession>A0A533ICK2</accession>
<dbReference type="Gene3D" id="3.40.190.290">
    <property type="match status" value="1"/>
</dbReference>
<name>A0A533ICK2_PARDE</name>
<evidence type="ECO:0000313" key="2">
    <source>
        <dbReference type="Proteomes" id="UP000315344"/>
    </source>
</evidence>
<comment type="caution">
    <text evidence="1">The sequence shown here is derived from an EMBL/GenBank/DDBJ whole genome shotgun (WGS) entry which is preliminary data.</text>
</comment>
<reference evidence="1 2" key="1">
    <citation type="journal article" date="2017" name="Nat. Commun.">
        <title>In situ click chemistry generation of cyclooxygenase-2 inhibitors.</title>
        <authorList>
            <person name="Bhardwaj A."/>
            <person name="Kaur J."/>
            <person name="Wuest M."/>
            <person name="Wuest F."/>
        </authorList>
    </citation>
    <scope>NUCLEOTIDE SEQUENCE [LARGE SCALE GENOMIC DNA]</scope>
    <source>
        <strain evidence="1">S2_012_000_R3_94</strain>
    </source>
</reference>
<protein>
    <recommendedName>
        <fullName evidence="3">LysR substrate-binding domain-containing protein</fullName>
    </recommendedName>
</protein>
<proteinExistence type="predicted"/>